<evidence type="ECO:0000256" key="1">
    <source>
        <dbReference type="SAM" id="MobiDB-lite"/>
    </source>
</evidence>
<keyword evidence="2" id="KW-1133">Transmembrane helix</keyword>
<evidence type="ECO:0000313" key="3">
    <source>
        <dbReference type="EMBL" id="RZT84674.1"/>
    </source>
</evidence>
<dbReference type="AlphaFoldDB" id="A0A4Q7UUH8"/>
<name>A0A4Q7UUH8_PSEST</name>
<feature type="transmembrane region" description="Helical" evidence="2">
    <location>
        <begin position="142"/>
        <end position="160"/>
    </location>
</feature>
<evidence type="ECO:0008006" key="5">
    <source>
        <dbReference type="Google" id="ProtNLM"/>
    </source>
</evidence>
<accession>A0A4Q7UUH8</accession>
<dbReference type="Pfam" id="PF22564">
    <property type="entry name" value="HAAS"/>
    <property type="match status" value="1"/>
</dbReference>
<protein>
    <recommendedName>
        <fullName evidence="5">Proline-rich protein</fullName>
    </recommendedName>
</protein>
<dbReference type="Proteomes" id="UP000291591">
    <property type="component" value="Unassembled WGS sequence"/>
</dbReference>
<sequence>MGTESSGSGTSMSTEKTESIGTGDATTRIPDVTTSEYLDGLRAALSDLPAEELGEITEDARGHLADLASELGEGYDRAAVHARLGSPAEYAAELRAAAGFPARPAPSQSLSRWSARFAVLALLLAMVMAGPAGLLGASGEGAGVLILALLVSGVGVLAVLRDGPGLRSVADLDSVTALRRRPALWQEGTPSGGVTAFLASLQPGWWVLRGVVGAGVLVVLFGGATRWEVWAAVLLALVAIPVSVLLGVRARADRRLLWLVVPLNAFAAGALAGVVATLGPDGGDTSSTTYQVPGLVRDGVPVSDVRPFDSAGRPLSGVYLFDSDGRPLTVTDYGCDPVQGSGDRPGPYPRGTTSYDPDTGACVWTPPAPLVVSIPGATPAPRATTAPTTPPAAATPAAPSAPTAPAAPSAAPR</sequence>
<gene>
    <name evidence="3" type="ORF">EV383_1527</name>
</gene>
<comment type="caution">
    <text evidence="3">The sequence shown here is derived from an EMBL/GenBank/DDBJ whole genome shotgun (WGS) entry which is preliminary data.</text>
</comment>
<feature type="region of interest" description="Disordered" evidence="1">
    <location>
        <begin position="1"/>
        <end position="31"/>
    </location>
</feature>
<keyword evidence="4" id="KW-1185">Reference proteome</keyword>
<proteinExistence type="predicted"/>
<reference evidence="3 4" key="1">
    <citation type="submission" date="2019-02" db="EMBL/GenBank/DDBJ databases">
        <title>Sequencing the genomes of 1000 actinobacteria strains.</title>
        <authorList>
            <person name="Klenk H.-P."/>
        </authorList>
    </citation>
    <scope>NUCLEOTIDE SEQUENCE [LARGE SCALE GENOMIC DNA]</scope>
    <source>
        <strain evidence="3 4">DSM 45779</strain>
    </source>
</reference>
<feature type="transmembrane region" description="Helical" evidence="2">
    <location>
        <begin position="117"/>
        <end position="136"/>
    </location>
</feature>
<keyword evidence="2" id="KW-0472">Membrane</keyword>
<feature type="transmembrane region" description="Helical" evidence="2">
    <location>
        <begin position="256"/>
        <end position="279"/>
    </location>
</feature>
<dbReference type="EMBL" id="SHKL01000001">
    <property type="protein sequence ID" value="RZT84674.1"/>
    <property type="molecule type" value="Genomic_DNA"/>
</dbReference>
<feature type="compositionally biased region" description="Low complexity" evidence="1">
    <location>
        <begin position="377"/>
        <end position="413"/>
    </location>
</feature>
<organism evidence="3 4">
    <name type="scientific">Pseudonocardia sediminis</name>
    <dbReference type="NCBI Taxonomy" id="1397368"/>
    <lineage>
        <taxon>Bacteria</taxon>
        <taxon>Bacillati</taxon>
        <taxon>Actinomycetota</taxon>
        <taxon>Actinomycetes</taxon>
        <taxon>Pseudonocardiales</taxon>
        <taxon>Pseudonocardiaceae</taxon>
        <taxon>Pseudonocardia</taxon>
    </lineage>
</organism>
<feature type="region of interest" description="Disordered" evidence="1">
    <location>
        <begin position="375"/>
        <end position="413"/>
    </location>
</feature>
<feature type="compositionally biased region" description="Low complexity" evidence="1">
    <location>
        <begin position="1"/>
        <end position="14"/>
    </location>
</feature>
<feature type="region of interest" description="Disordered" evidence="1">
    <location>
        <begin position="333"/>
        <end position="355"/>
    </location>
</feature>
<feature type="transmembrane region" description="Helical" evidence="2">
    <location>
        <begin position="206"/>
        <end position="224"/>
    </location>
</feature>
<keyword evidence="2" id="KW-0812">Transmembrane</keyword>
<evidence type="ECO:0000313" key="4">
    <source>
        <dbReference type="Proteomes" id="UP000291591"/>
    </source>
</evidence>
<feature type="transmembrane region" description="Helical" evidence="2">
    <location>
        <begin position="230"/>
        <end position="249"/>
    </location>
</feature>
<evidence type="ECO:0000256" key="2">
    <source>
        <dbReference type="SAM" id="Phobius"/>
    </source>
</evidence>